<dbReference type="InterPro" id="IPR000477">
    <property type="entry name" value="RT_dom"/>
</dbReference>
<dbReference type="InterPro" id="IPR036691">
    <property type="entry name" value="Endo/exonu/phosph_ase_sf"/>
</dbReference>
<dbReference type="AlphaFoldDB" id="A0A821M6B1"/>
<proteinExistence type="predicted"/>
<dbReference type="Gene3D" id="3.60.10.10">
    <property type="entry name" value="Endonuclease/exonuclease/phosphatase"/>
    <property type="match status" value="2"/>
</dbReference>
<dbReference type="OrthoDB" id="426210at2759"/>
<dbReference type="Proteomes" id="UP000663880">
    <property type="component" value="Unassembled WGS sequence"/>
</dbReference>
<feature type="domain" description="Reverse transcriptase" evidence="1">
    <location>
        <begin position="418"/>
        <end position="677"/>
    </location>
</feature>
<protein>
    <recommendedName>
        <fullName evidence="1">Reverse transcriptase domain-containing protein</fullName>
    </recommendedName>
</protein>
<dbReference type="InterPro" id="IPR005135">
    <property type="entry name" value="Endo/exonuclease/phosphatase"/>
</dbReference>
<dbReference type="SUPFAM" id="SSF56672">
    <property type="entry name" value="DNA/RNA polymerases"/>
    <property type="match status" value="1"/>
</dbReference>
<comment type="caution">
    <text evidence="2">The sequence shown here is derived from an EMBL/GenBank/DDBJ whole genome shotgun (WGS) entry which is preliminary data.</text>
</comment>
<dbReference type="GO" id="GO:0061343">
    <property type="term" value="P:cell adhesion involved in heart morphogenesis"/>
    <property type="evidence" value="ECO:0007669"/>
    <property type="project" value="TreeGrafter"/>
</dbReference>
<evidence type="ECO:0000259" key="1">
    <source>
        <dbReference type="PROSITE" id="PS50878"/>
    </source>
</evidence>
<dbReference type="InterPro" id="IPR043502">
    <property type="entry name" value="DNA/RNA_pol_sf"/>
</dbReference>
<dbReference type="Pfam" id="PF00078">
    <property type="entry name" value="RVT_1"/>
    <property type="match status" value="1"/>
</dbReference>
<evidence type="ECO:0000313" key="2">
    <source>
        <dbReference type="EMBL" id="CAF4761859.1"/>
    </source>
</evidence>
<dbReference type="EMBL" id="CAJOBZ010000002">
    <property type="protein sequence ID" value="CAF4761859.1"/>
    <property type="molecule type" value="Genomic_DNA"/>
</dbReference>
<dbReference type="PANTHER" id="PTHR33395:SF22">
    <property type="entry name" value="REVERSE TRANSCRIPTASE DOMAIN-CONTAINING PROTEIN"/>
    <property type="match status" value="1"/>
</dbReference>
<keyword evidence="3" id="KW-1185">Reference proteome</keyword>
<gene>
    <name evidence="2" type="ORF">PMACD_LOCUS1351</name>
</gene>
<dbReference type="SUPFAM" id="SSF56219">
    <property type="entry name" value="DNase I-like"/>
    <property type="match status" value="1"/>
</dbReference>
<dbReference type="GO" id="GO:0031012">
    <property type="term" value="C:extracellular matrix"/>
    <property type="evidence" value="ECO:0007669"/>
    <property type="project" value="TreeGrafter"/>
</dbReference>
<evidence type="ECO:0000313" key="3">
    <source>
        <dbReference type="Proteomes" id="UP000663880"/>
    </source>
</evidence>
<organism evidence="2 3">
    <name type="scientific">Pieris macdunnoughi</name>
    <dbReference type="NCBI Taxonomy" id="345717"/>
    <lineage>
        <taxon>Eukaryota</taxon>
        <taxon>Metazoa</taxon>
        <taxon>Ecdysozoa</taxon>
        <taxon>Arthropoda</taxon>
        <taxon>Hexapoda</taxon>
        <taxon>Insecta</taxon>
        <taxon>Pterygota</taxon>
        <taxon>Neoptera</taxon>
        <taxon>Endopterygota</taxon>
        <taxon>Lepidoptera</taxon>
        <taxon>Glossata</taxon>
        <taxon>Ditrysia</taxon>
        <taxon>Papilionoidea</taxon>
        <taxon>Pieridae</taxon>
        <taxon>Pierinae</taxon>
        <taxon>Pieris</taxon>
    </lineage>
</organism>
<sequence>MAPLNIFYQNVRGLRTKTSTFYRNVCVNNYDIICITETWLLEGISDSELFDNRLADLVLKYPSDAFLILGDFNQPNIKWCQTNDLSSLYPSDIQGDVQRNFIDNLNICNLSQYNCFHNIHDRILDLVLSNNDISVTCCADPLVCEDPQHKALCISVEFVQLHSLPTRPRLQYLYNKGDYNAIKRNLDSVNWDYELRRRSFEDAVSYFYDTINDQRNIHIPSRIVTIQSKFPVWYNSSLIKIIKEKAKYHLKFKKYKNLSDHHSFVVLRQRVKDLEKELFNNYISGIESNIKRNPKAFWAYVKSKKQSNCYPSVLQYGNHSSGDGDVISNMFSDYFYSNFLEPSAVNNNSPPINTQTVPEGAACFGTDIGSIEINRDEVYRFLKHVDLNKSPGPDNIPPVFIVNCADSLTLPLSILFQLSLTSGVVPTLWKSAYITPVLKKGSKAVVENYRPISKLCAFAKIMEKMFYRQVYAALKLDFCEYQHGFIKGRSTTSNLILCSDFISDSMANGSQVDVIYTDYSKCFDKIDHNILLSKLSSMGIRGNLFRWFSSYVENRCQTVVLNGYSSRTRYIPSGVPQGSLLGPLLFNIFVNDITHCFQSSKILLYADDMKIMKQINSVADALSLQEDLDRFQNYCVLNGLDLNVSKCYICTFTRKLHPIAFPYKLQDSILVRVGSVKDLGVIFDSKLLLICILRASLIKPRKR</sequence>
<accession>A0A821M6B1</accession>
<dbReference type="CDD" id="cd01650">
    <property type="entry name" value="RT_nLTR_like"/>
    <property type="match status" value="1"/>
</dbReference>
<dbReference type="PROSITE" id="PS50878">
    <property type="entry name" value="RT_POL"/>
    <property type="match status" value="1"/>
</dbReference>
<dbReference type="GO" id="GO:0071897">
    <property type="term" value="P:DNA biosynthetic process"/>
    <property type="evidence" value="ECO:0007669"/>
    <property type="project" value="UniProtKB-ARBA"/>
</dbReference>
<name>A0A821M6B1_9NEOP</name>
<reference evidence="2" key="1">
    <citation type="submission" date="2021-02" db="EMBL/GenBank/DDBJ databases">
        <authorList>
            <person name="Steward A R."/>
        </authorList>
    </citation>
    <scope>NUCLEOTIDE SEQUENCE</scope>
</reference>
<dbReference type="PANTHER" id="PTHR33395">
    <property type="entry name" value="TRANSCRIPTASE, PUTATIVE-RELATED-RELATED"/>
    <property type="match status" value="1"/>
</dbReference>
<dbReference type="Pfam" id="PF14529">
    <property type="entry name" value="Exo_endo_phos_2"/>
    <property type="match status" value="1"/>
</dbReference>
<dbReference type="GO" id="GO:0007508">
    <property type="term" value="P:larval heart development"/>
    <property type="evidence" value="ECO:0007669"/>
    <property type="project" value="TreeGrafter"/>
</dbReference>